<feature type="compositionally biased region" description="Polar residues" evidence="2">
    <location>
        <begin position="291"/>
        <end position="301"/>
    </location>
</feature>
<gene>
    <name evidence="4" type="ORF">LANO_0G11584G</name>
</gene>
<feature type="region of interest" description="Disordered" evidence="2">
    <location>
        <begin position="68"/>
        <end position="88"/>
    </location>
</feature>
<evidence type="ECO:0000259" key="3">
    <source>
        <dbReference type="PROSITE" id="PS50114"/>
    </source>
</evidence>
<evidence type="ECO:0000256" key="1">
    <source>
        <dbReference type="PROSITE-ProRule" id="PRU00094"/>
    </source>
</evidence>
<dbReference type="Proteomes" id="UP000189911">
    <property type="component" value="Chromosome G"/>
</dbReference>
<dbReference type="CDD" id="cd00202">
    <property type="entry name" value="ZnF_GATA"/>
    <property type="match status" value="1"/>
</dbReference>
<dbReference type="Gene3D" id="3.30.50.10">
    <property type="entry name" value="Erythroid Transcription Factor GATA-1, subunit A"/>
    <property type="match status" value="1"/>
</dbReference>
<evidence type="ECO:0000313" key="4">
    <source>
        <dbReference type="EMBL" id="SCV04664.1"/>
    </source>
</evidence>
<feature type="region of interest" description="Disordered" evidence="2">
    <location>
        <begin position="339"/>
        <end position="454"/>
    </location>
</feature>
<dbReference type="GO" id="GO:0006355">
    <property type="term" value="P:regulation of DNA-templated transcription"/>
    <property type="evidence" value="ECO:0007669"/>
    <property type="project" value="InterPro"/>
</dbReference>
<dbReference type="SUPFAM" id="SSF57716">
    <property type="entry name" value="Glucocorticoid receptor-like (DNA-binding domain)"/>
    <property type="match status" value="1"/>
</dbReference>
<sequence>MSTYSRFFNAPAFTSPVSAGPETHHLSQTRRKRSFDDLLLPSLNFESPQLCYHNSPYLFQPLVVNPSSNKRARTAPASPTGMDIMTPKTSPLLTKVDLNTTSFTSLPSILNYSADSASQSQPQPNDQSYVPASASVSQGNSFNSFYNPSSITLASADNNNQDESESDEHPQLSDTTQCGPLPSLKHLQLLPNPKIQELAYRYPDTSENTQSWRESLLSWCRNENYNDYLKITKEVRDSARNSHAPGLSTLANVASLSQSIPSILNPPDEFRDLSNTLSYGGVVTPPMSPRSAHTTSKSSPIFTPVMSEKLVQCIKERRSKSHKKTNSFKARELKKLLNDRDVLSNDSRGRVEKPARKRKPSLPSSPHQFIMKISGLTSPKSLTKSSTKVSPRGSTHEDLPPESTPLRTDSPPRAHVFVLNEPQTPTKSVNFSSEVGPSTVGPMTQKPSSPKRGTNRTCISCLSSDSPCWRPSWTSKKQDQLCNSCGLRYKKTQTRCLNDSCRKIPSKGELAIMKANGMISRISPEGTVTKGLGCLFCNSMVETRELHEHR</sequence>
<evidence type="ECO:0000313" key="5">
    <source>
        <dbReference type="Proteomes" id="UP000189911"/>
    </source>
</evidence>
<keyword evidence="1" id="KW-0862">Zinc</keyword>
<protein>
    <submittedName>
        <fullName evidence="4">LANO_0G11584g1_1</fullName>
    </submittedName>
</protein>
<feature type="domain" description="GATA-type" evidence="3">
    <location>
        <begin position="452"/>
        <end position="490"/>
    </location>
</feature>
<organism evidence="4 5">
    <name type="scientific">Lachancea nothofagi CBS 11611</name>
    <dbReference type="NCBI Taxonomy" id="1266666"/>
    <lineage>
        <taxon>Eukaryota</taxon>
        <taxon>Fungi</taxon>
        <taxon>Dikarya</taxon>
        <taxon>Ascomycota</taxon>
        <taxon>Saccharomycotina</taxon>
        <taxon>Saccharomycetes</taxon>
        <taxon>Saccharomycetales</taxon>
        <taxon>Saccharomycetaceae</taxon>
        <taxon>Lachancea</taxon>
    </lineage>
</organism>
<dbReference type="InterPro" id="IPR000679">
    <property type="entry name" value="Znf_GATA"/>
</dbReference>
<name>A0A1G4KJC9_9SACH</name>
<reference evidence="5" key="1">
    <citation type="submission" date="2016-03" db="EMBL/GenBank/DDBJ databases">
        <authorList>
            <person name="Devillers Hugo."/>
        </authorList>
    </citation>
    <scope>NUCLEOTIDE SEQUENCE [LARGE SCALE GENOMIC DNA]</scope>
</reference>
<keyword evidence="1" id="KW-0479">Metal-binding</keyword>
<feature type="region of interest" description="Disordered" evidence="2">
    <location>
        <begin position="114"/>
        <end position="134"/>
    </location>
</feature>
<dbReference type="SMART" id="SM00401">
    <property type="entry name" value="ZnF_GATA"/>
    <property type="match status" value="1"/>
</dbReference>
<dbReference type="GO" id="GO:0043565">
    <property type="term" value="F:sequence-specific DNA binding"/>
    <property type="evidence" value="ECO:0007669"/>
    <property type="project" value="InterPro"/>
</dbReference>
<dbReference type="InterPro" id="IPR013088">
    <property type="entry name" value="Znf_NHR/GATA"/>
</dbReference>
<dbReference type="GO" id="GO:0008270">
    <property type="term" value="F:zinc ion binding"/>
    <property type="evidence" value="ECO:0007669"/>
    <property type="project" value="UniProtKB-KW"/>
</dbReference>
<evidence type="ECO:0000256" key="2">
    <source>
        <dbReference type="SAM" id="MobiDB-lite"/>
    </source>
</evidence>
<feature type="region of interest" description="Disordered" evidence="2">
    <location>
        <begin position="281"/>
        <end position="301"/>
    </location>
</feature>
<keyword evidence="5" id="KW-1185">Reference proteome</keyword>
<keyword evidence="1" id="KW-0863">Zinc-finger</keyword>
<dbReference type="EMBL" id="LT598453">
    <property type="protein sequence ID" value="SCV04664.1"/>
    <property type="molecule type" value="Genomic_DNA"/>
</dbReference>
<dbReference type="AlphaFoldDB" id="A0A1G4KJC9"/>
<feature type="region of interest" description="Disordered" evidence="2">
    <location>
        <begin position="152"/>
        <end position="184"/>
    </location>
</feature>
<feature type="compositionally biased region" description="Low complexity" evidence="2">
    <location>
        <begin position="114"/>
        <end position="128"/>
    </location>
</feature>
<accession>A0A1G4KJC9</accession>
<feature type="compositionally biased region" description="Polar residues" evidence="2">
    <location>
        <begin position="421"/>
        <end position="454"/>
    </location>
</feature>
<dbReference type="PROSITE" id="PS50114">
    <property type="entry name" value="GATA_ZN_FINGER_2"/>
    <property type="match status" value="1"/>
</dbReference>
<dbReference type="OrthoDB" id="2162994at2759"/>
<feature type="compositionally biased region" description="Low complexity" evidence="2">
    <location>
        <begin position="374"/>
        <end position="391"/>
    </location>
</feature>
<proteinExistence type="predicted"/>
<feature type="compositionally biased region" description="Basic and acidic residues" evidence="2">
    <location>
        <begin position="339"/>
        <end position="354"/>
    </location>
</feature>